<dbReference type="Gene3D" id="2.160.20.10">
    <property type="entry name" value="Single-stranded right-handed beta-helix, Pectin lyase-like"/>
    <property type="match status" value="1"/>
</dbReference>
<protein>
    <recommendedName>
        <fullName evidence="5">Right handed beta helix domain-containing protein</fullName>
    </recommendedName>
</protein>
<evidence type="ECO:0000256" key="2">
    <source>
        <dbReference type="SAM" id="SignalP"/>
    </source>
</evidence>
<feature type="compositionally biased region" description="Low complexity" evidence="1">
    <location>
        <begin position="568"/>
        <end position="581"/>
    </location>
</feature>
<dbReference type="STRING" id="754476.Q7A_1409"/>
<feature type="compositionally biased region" description="Low complexity" evidence="1">
    <location>
        <begin position="517"/>
        <end position="536"/>
    </location>
</feature>
<dbReference type="InterPro" id="IPR012334">
    <property type="entry name" value="Pectin_lyas_fold"/>
</dbReference>
<dbReference type="AlphaFoldDB" id="I1XIM0"/>
<accession>I1XIM0</accession>
<feature type="region of interest" description="Disordered" evidence="1">
    <location>
        <begin position="451"/>
        <end position="501"/>
    </location>
</feature>
<reference evidence="3 4" key="1">
    <citation type="journal article" date="2012" name="J. Bacteriol.">
        <title>Complete genome sequences of Methylophaga sp. strain JAM1 and Methylophaga sp. strain JAM7.</title>
        <authorList>
            <person name="Villeneuve C."/>
            <person name="Martineau C."/>
            <person name="Mauffrey F."/>
            <person name="Villemur R."/>
        </authorList>
    </citation>
    <scope>NUCLEOTIDE SEQUENCE [LARGE SCALE GENOMIC DNA]</scope>
    <source>
        <strain evidence="3 4">JAM1</strain>
    </source>
</reference>
<evidence type="ECO:0000313" key="4">
    <source>
        <dbReference type="Proteomes" id="UP000009144"/>
    </source>
</evidence>
<dbReference type="RefSeq" id="WP_014706612.1">
    <property type="nucleotide sequence ID" value="NC_017857.3"/>
</dbReference>
<gene>
    <name evidence="3" type="ordered locus">Q7A_1409</name>
</gene>
<dbReference type="PATRIC" id="fig|754476.3.peg.1393"/>
<feature type="compositionally biased region" description="Polar residues" evidence="1">
    <location>
        <begin position="485"/>
        <end position="501"/>
    </location>
</feature>
<dbReference type="HOGENOM" id="CLU_434010_0_0_6"/>
<feature type="compositionally biased region" description="Polar residues" evidence="1">
    <location>
        <begin position="464"/>
        <end position="475"/>
    </location>
</feature>
<feature type="signal peptide" evidence="2">
    <location>
        <begin position="1"/>
        <end position="22"/>
    </location>
</feature>
<dbReference type="EMBL" id="CP003390">
    <property type="protein sequence ID" value="AFI84239.1"/>
    <property type="molecule type" value="Genomic_DNA"/>
</dbReference>
<organism evidence="3 4">
    <name type="scientific">Methylophaga nitratireducenticrescens</name>
    <dbReference type="NCBI Taxonomy" id="754476"/>
    <lineage>
        <taxon>Bacteria</taxon>
        <taxon>Pseudomonadati</taxon>
        <taxon>Pseudomonadota</taxon>
        <taxon>Gammaproteobacteria</taxon>
        <taxon>Thiotrichales</taxon>
        <taxon>Piscirickettsiaceae</taxon>
        <taxon>Methylophaga</taxon>
    </lineage>
</organism>
<dbReference type="InterPro" id="IPR006626">
    <property type="entry name" value="PbH1"/>
</dbReference>
<dbReference type="SMART" id="SM00710">
    <property type="entry name" value="PbH1"/>
    <property type="match status" value="6"/>
</dbReference>
<proteinExistence type="predicted"/>
<reference evidence="3 4" key="2">
    <citation type="journal article" date="2013" name="Int. J. Syst. Evol. Microbiol.">
        <title>Methylophaga nitratireducenticrescens sp. nov. and Methylophaga frappieri sp. nov., isolated from the biofilm of the methanol-fed denitrification system treating the seawater at the Montreal Biodome.</title>
        <authorList>
            <person name="Villeneuve C."/>
            <person name="Martineau C."/>
            <person name="Mauffrey F."/>
            <person name="Villemur R."/>
        </authorList>
    </citation>
    <scope>NUCLEOTIDE SEQUENCE [LARGE SCALE GENOMIC DNA]</scope>
    <source>
        <strain evidence="3 4">JAM1</strain>
    </source>
</reference>
<dbReference type="Proteomes" id="UP000009144">
    <property type="component" value="Chromosome"/>
</dbReference>
<name>I1XIM0_METNJ</name>
<dbReference type="eggNOG" id="COG0810">
    <property type="taxonomic scope" value="Bacteria"/>
</dbReference>
<dbReference type="KEGG" id="mej:Q7A_1409"/>
<evidence type="ECO:0000313" key="3">
    <source>
        <dbReference type="EMBL" id="AFI84239.1"/>
    </source>
</evidence>
<dbReference type="SUPFAM" id="SSF51126">
    <property type="entry name" value="Pectin lyase-like"/>
    <property type="match status" value="1"/>
</dbReference>
<sequence length="630" mass="67543">MKLTSILFSGLLLAVSASAASAQNYYVCDNGDDNNNGRTETAPFRSYEKAMDTFNKMAAGDSILFCRGGVFPATKLKKLANSNCSSEKNCTITDYGDDAKPAPMIVSDGITVFNFQNPGNSSADGGYHIKNMTLISKQKAPAGIMLFNDVNDVLMENLHIEGFTVAVYSAGANTPNSGSNQANDRIILKNSKLLNNKMQGWLGGCNDCVIDNNHFEGNGFGMALRGHNVYIDSPVKSQNFYNNNIRFTNNTLLNSGRVDGRCQGTSFVVHGIIKNLTIDSNVVREEVGKTGDNCWGISVDPGNQLDESFVGLRITNNKIFNVGNLGIGCASCKDVLIADNLIVDEGEVLRYVIAVPNKHEDSQKSENVTIRNNKIVANHDLAYGISLGGENRFEAINNEISLSSTDSRSKCINVSNANLDTDISNNICNSHTSVSIIDDSAPIDEVPVAENTEPELSVDPTEPVTEQTENDSQPVYQRGSGLVASDNTTENGGDSSLNITSADRGIVQDAMTEETAISGNEGTSTSISGSSSTETGDAPLDDGLSDSTTRSTMLSASVQDSASMIDQSISPELSEPSVSEPVTRTRVTESISSNYVRSVTVDEVANVIENDIPVEESQCRVFARGRCMMM</sequence>
<dbReference type="InterPro" id="IPR011050">
    <property type="entry name" value="Pectin_lyase_fold/virulence"/>
</dbReference>
<evidence type="ECO:0008006" key="5">
    <source>
        <dbReference type="Google" id="ProtNLM"/>
    </source>
</evidence>
<keyword evidence="2" id="KW-0732">Signal</keyword>
<feature type="region of interest" description="Disordered" evidence="1">
    <location>
        <begin position="514"/>
        <end position="581"/>
    </location>
</feature>
<feature type="chain" id="PRO_5003654067" description="Right handed beta helix domain-containing protein" evidence="2">
    <location>
        <begin position="23"/>
        <end position="630"/>
    </location>
</feature>
<keyword evidence="4" id="KW-1185">Reference proteome</keyword>
<feature type="compositionally biased region" description="Polar residues" evidence="1">
    <location>
        <begin position="545"/>
        <end position="567"/>
    </location>
</feature>
<evidence type="ECO:0000256" key="1">
    <source>
        <dbReference type="SAM" id="MobiDB-lite"/>
    </source>
</evidence>